<feature type="compositionally biased region" description="Basic and acidic residues" evidence="1">
    <location>
        <begin position="289"/>
        <end position="315"/>
    </location>
</feature>
<sequence>MLNRTFDEAAELIRGASNILPHTFYRVFYETSATLSSYVSRDIHANHRETPQLKLEEGNAFQALGKAAVRDLTNQRIERHLKWAQKKDPSSFISAFDNINDAKRRARFHYDKSRRIGQRICCAQISTSGLVPATVRTEVTETEKLTTKTLLGIKSVTVTETTRNVQIPIWVCKTAILDGRTEMSLQELILSGADVWLSITEIRVSDLRVPALKGHHYEWVAWGKIPKSCVQRVMPYDGKMLHRVEPPTIVYSFTSNEPWIFDYATEMWILDSRKAKLARTQRQSQEDVPIERESSKHALAHDEVRNKNDEKEQPSKRQKVQVDDIEDDDEDCCPTCGQKVP</sequence>
<feature type="compositionally biased region" description="Acidic residues" evidence="1">
    <location>
        <begin position="323"/>
        <end position="332"/>
    </location>
</feature>
<evidence type="ECO:0000313" key="3">
    <source>
        <dbReference type="Proteomes" id="UP000799757"/>
    </source>
</evidence>
<accession>A0A6A6X9L9</accession>
<organism evidence="2 3">
    <name type="scientific">Melanomma pulvis-pyrius CBS 109.77</name>
    <dbReference type="NCBI Taxonomy" id="1314802"/>
    <lineage>
        <taxon>Eukaryota</taxon>
        <taxon>Fungi</taxon>
        <taxon>Dikarya</taxon>
        <taxon>Ascomycota</taxon>
        <taxon>Pezizomycotina</taxon>
        <taxon>Dothideomycetes</taxon>
        <taxon>Pleosporomycetidae</taxon>
        <taxon>Pleosporales</taxon>
        <taxon>Melanommataceae</taxon>
        <taxon>Melanomma</taxon>
    </lineage>
</organism>
<dbReference type="AlphaFoldDB" id="A0A6A6X9L9"/>
<feature type="region of interest" description="Disordered" evidence="1">
    <location>
        <begin position="280"/>
        <end position="341"/>
    </location>
</feature>
<keyword evidence="3" id="KW-1185">Reference proteome</keyword>
<protein>
    <submittedName>
        <fullName evidence="2">Uncharacterized protein</fullName>
    </submittedName>
</protein>
<dbReference type="OrthoDB" id="5429427at2759"/>
<gene>
    <name evidence="2" type="ORF">K505DRAFT_244819</name>
</gene>
<proteinExistence type="predicted"/>
<evidence type="ECO:0000256" key="1">
    <source>
        <dbReference type="SAM" id="MobiDB-lite"/>
    </source>
</evidence>
<dbReference type="EMBL" id="MU001936">
    <property type="protein sequence ID" value="KAF2793250.1"/>
    <property type="molecule type" value="Genomic_DNA"/>
</dbReference>
<reference evidence="2" key="1">
    <citation type="journal article" date="2020" name="Stud. Mycol.">
        <title>101 Dothideomycetes genomes: a test case for predicting lifestyles and emergence of pathogens.</title>
        <authorList>
            <person name="Haridas S."/>
            <person name="Albert R."/>
            <person name="Binder M."/>
            <person name="Bloem J."/>
            <person name="Labutti K."/>
            <person name="Salamov A."/>
            <person name="Andreopoulos B."/>
            <person name="Baker S."/>
            <person name="Barry K."/>
            <person name="Bills G."/>
            <person name="Bluhm B."/>
            <person name="Cannon C."/>
            <person name="Castanera R."/>
            <person name="Culley D."/>
            <person name="Daum C."/>
            <person name="Ezra D."/>
            <person name="Gonzalez J."/>
            <person name="Henrissat B."/>
            <person name="Kuo A."/>
            <person name="Liang C."/>
            <person name="Lipzen A."/>
            <person name="Lutzoni F."/>
            <person name="Magnuson J."/>
            <person name="Mondo S."/>
            <person name="Nolan M."/>
            <person name="Ohm R."/>
            <person name="Pangilinan J."/>
            <person name="Park H.-J."/>
            <person name="Ramirez L."/>
            <person name="Alfaro M."/>
            <person name="Sun H."/>
            <person name="Tritt A."/>
            <person name="Yoshinaga Y."/>
            <person name="Zwiers L.-H."/>
            <person name="Turgeon B."/>
            <person name="Goodwin S."/>
            <person name="Spatafora J."/>
            <person name="Crous P."/>
            <person name="Grigoriev I."/>
        </authorList>
    </citation>
    <scope>NUCLEOTIDE SEQUENCE</scope>
    <source>
        <strain evidence="2">CBS 109.77</strain>
    </source>
</reference>
<name>A0A6A6X9L9_9PLEO</name>
<evidence type="ECO:0000313" key="2">
    <source>
        <dbReference type="EMBL" id="KAF2793250.1"/>
    </source>
</evidence>
<dbReference type="Proteomes" id="UP000799757">
    <property type="component" value="Unassembled WGS sequence"/>
</dbReference>